<evidence type="ECO:0000313" key="14">
    <source>
        <dbReference type="EMBL" id="GAA5089628.1"/>
    </source>
</evidence>
<sequence>MRYIDRHGWLCPQPGIRHAPSPNANARPSGVDPYLLVIHNISLPPNQFEGDAIIRFFQNQLDFDAHPWFEHIRGVQVSAHFLIRRDGEIIQFVSTLDRAWHAGQSFFQGKENCNDFSIGIELEGTDTIPYSDSQYERLACLTNILSQRHPLRAVYGHEHIAPKRKTDPGPAFDWWRYAKLCQLPLRCFALD</sequence>
<keyword evidence="9" id="KW-0862">Zinc</keyword>
<evidence type="ECO:0000256" key="11">
    <source>
        <dbReference type="ARBA" id="ARBA00039257"/>
    </source>
</evidence>
<dbReference type="RefSeq" id="WP_345370498.1">
    <property type="nucleotide sequence ID" value="NZ_BAABKD010000009.1"/>
</dbReference>
<protein>
    <recommendedName>
        <fullName evidence="11">1,6-anhydro-N-acetylmuramyl-L-alanine amidase AmpD</fullName>
        <ecNumber evidence="5">3.5.1.28</ecNumber>
    </recommendedName>
    <alternativeName>
        <fullName evidence="12">N-acetylmuramoyl-L-alanine amidase</fullName>
    </alternativeName>
</protein>
<organism evidence="14 15">
    <name type="scientific">Paenalcaligenes hermetiae</name>
    <dbReference type="NCBI Taxonomy" id="1157987"/>
    <lineage>
        <taxon>Bacteria</taxon>
        <taxon>Pseudomonadati</taxon>
        <taxon>Pseudomonadota</taxon>
        <taxon>Betaproteobacteria</taxon>
        <taxon>Burkholderiales</taxon>
        <taxon>Alcaligenaceae</taxon>
        <taxon>Paenalcaligenes</taxon>
    </lineage>
</organism>
<dbReference type="PANTHER" id="PTHR30417:SF4">
    <property type="entry name" value="1,6-ANHYDRO-N-ACETYLMURAMYL-L-ALANINE AMIDASE AMPD"/>
    <property type="match status" value="1"/>
</dbReference>
<evidence type="ECO:0000259" key="13">
    <source>
        <dbReference type="SMART" id="SM00644"/>
    </source>
</evidence>
<dbReference type="PANTHER" id="PTHR30417">
    <property type="entry name" value="N-ACETYLMURAMOYL-L-ALANINE AMIDASE AMID"/>
    <property type="match status" value="1"/>
</dbReference>
<name>A0ABP9M1K3_9BURK</name>
<keyword evidence="15" id="KW-1185">Reference proteome</keyword>
<comment type="subcellular location">
    <subcellularLocation>
        <location evidence="3">Cytoplasm</location>
    </subcellularLocation>
</comment>
<keyword evidence="7" id="KW-0479">Metal-binding</keyword>
<evidence type="ECO:0000256" key="8">
    <source>
        <dbReference type="ARBA" id="ARBA00022801"/>
    </source>
</evidence>
<evidence type="ECO:0000256" key="2">
    <source>
        <dbReference type="ARBA" id="ARBA00001947"/>
    </source>
</evidence>
<comment type="similarity">
    <text evidence="4">Belongs to the N-acetylmuramoyl-L-alanine amidase 2 family.</text>
</comment>
<dbReference type="CDD" id="cd06583">
    <property type="entry name" value="PGRP"/>
    <property type="match status" value="1"/>
</dbReference>
<keyword evidence="10" id="KW-0961">Cell wall biogenesis/degradation</keyword>
<evidence type="ECO:0000256" key="9">
    <source>
        <dbReference type="ARBA" id="ARBA00022833"/>
    </source>
</evidence>
<evidence type="ECO:0000256" key="1">
    <source>
        <dbReference type="ARBA" id="ARBA00001561"/>
    </source>
</evidence>
<dbReference type="NCBIfam" id="NF008758">
    <property type="entry name" value="PRK11789.1"/>
    <property type="match status" value="1"/>
</dbReference>
<feature type="domain" description="N-acetylmuramoyl-L-alanine amidase" evidence="13">
    <location>
        <begin position="21"/>
        <end position="169"/>
    </location>
</feature>
<dbReference type="SMART" id="SM00644">
    <property type="entry name" value="Ami_2"/>
    <property type="match status" value="1"/>
</dbReference>
<comment type="caution">
    <text evidence="14">The sequence shown here is derived from an EMBL/GenBank/DDBJ whole genome shotgun (WGS) entry which is preliminary data.</text>
</comment>
<keyword evidence="8" id="KW-0378">Hydrolase</keyword>
<comment type="catalytic activity">
    <reaction evidence="1">
        <text>Hydrolyzes the link between N-acetylmuramoyl residues and L-amino acid residues in certain cell-wall glycopeptides.</text>
        <dbReference type="EC" id="3.5.1.28"/>
    </reaction>
</comment>
<dbReference type="Gene3D" id="3.40.80.10">
    <property type="entry name" value="Peptidoglycan recognition protein-like"/>
    <property type="match status" value="1"/>
</dbReference>
<comment type="cofactor">
    <cofactor evidence="2">
        <name>Zn(2+)</name>
        <dbReference type="ChEBI" id="CHEBI:29105"/>
    </cofactor>
</comment>
<dbReference type="InterPro" id="IPR051206">
    <property type="entry name" value="NAMLAA_amidase_2"/>
</dbReference>
<accession>A0ABP9M1K3</accession>
<evidence type="ECO:0000313" key="15">
    <source>
        <dbReference type="Proteomes" id="UP001500227"/>
    </source>
</evidence>
<evidence type="ECO:0000256" key="6">
    <source>
        <dbReference type="ARBA" id="ARBA00022490"/>
    </source>
</evidence>
<dbReference type="InterPro" id="IPR002502">
    <property type="entry name" value="Amidase_domain"/>
</dbReference>
<proteinExistence type="inferred from homology"/>
<dbReference type="Proteomes" id="UP001500227">
    <property type="component" value="Unassembled WGS sequence"/>
</dbReference>
<dbReference type="SUPFAM" id="SSF55846">
    <property type="entry name" value="N-acetylmuramoyl-L-alanine amidase-like"/>
    <property type="match status" value="1"/>
</dbReference>
<keyword evidence="6" id="KW-0963">Cytoplasm</keyword>
<evidence type="ECO:0000256" key="12">
    <source>
        <dbReference type="ARBA" id="ARBA00042615"/>
    </source>
</evidence>
<gene>
    <name evidence="14" type="primary">ampD</name>
    <name evidence="14" type="ORF">GCM10023337_12820</name>
</gene>
<dbReference type="InterPro" id="IPR036505">
    <property type="entry name" value="Amidase/PGRP_sf"/>
</dbReference>
<dbReference type="EMBL" id="BAABKD010000009">
    <property type="protein sequence ID" value="GAA5089628.1"/>
    <property type="molecule type" value="Genomic_DNA"/>
</dbReference>
<evidence type="ECO:0000256" key="7">
    <source>
        <dbReference type="ARBA" id="ARBA00022723"/>
    </source>
</evidence>
<evidence type="ECO:0000256" key="5">
    <source>
        <dbReference type="ARBA" id="ARBA00011901"/>
    </source>
</evidence>
<evidence type="ECO:0000256" key="10">
    <source>
        <dbReference type="ARBA" id="ARBA00023316"/>
    </source>
</evidence>
<reference evidence="15" key="1">
    <citation type="journal article" date="2019" name="Int. J. Syst. Evol. Microbiol.">
        <title>The Global Catalogue of Microorganisms (GCM) 10K type strain sequencing project: providing services to taxonomists for standard genome sequencing and annotation.</title>
        <authorList>
            <consortium name="The Broad Institute Genomics Platform"/>
            <consortium name="The Broad Institute Genome Sequencing Center for Infectious Disease"/>
            <person name="Wu L."/>
            <person name="Ma J."/>
        </authorList>
    </citation>
    <scope>NUCLEOTIDE SEQUENCE [LARGE SCALE GENOMIC DNA]</scope>
    <source>
        <strain evidence="15">JCM 18423</strain>
    </source>
</reference>
<dbReference type="Pfam" id="PF01510">
    <property type="entry name" value="Amidase_2"/>
    <property type="match status" value="1"/>
</dbReference>
<evidence type="ECO:0000256" key="4">
    <source>
        <dbReference type="ARBA" id="ARBA00007553"/>
    </source>
</evidence>
<evidence type="ECO:0000256" key="3">
    <source>
        <dbReference type="ARBA" id="ARBA00004496"/>
    </source>
</evidence>
<dbReference type="EC" id="3.5.1.28" evidence="5"/>